<dbReference type="InterPro" id="IPR003607">
    <property type="entry name" value="HD/PDEase_dom"/>
</dbReference>
<dbReference type="Gene3D" id="1.10.3090.10">
    <property type="entry name" value="cca-adding enzyme, domain 2"/>
    <property type="match status" value="1"/>
</dbReference>
<dbReference type="CDD" id="cd00077">
    <property type="entry name" value="HDc"/>
    <property type="match status" value="1"/>
</dbReference>
<dbReference type="InterPro" id="IPR006675">
    <property type="entry name" value="HDIG_dom"/>
</dbReference>
<dbReference type="Pfam" id="PF13671">
    <property type="entry name" value="AAA_33"/>
    <property type="match status" value="1"/>
</dbReference>
<keyword evidence="4" id="KW-1185">Reference proteome</keyword>
<keyword evidence="1" id="KW-0547">Nucleotide-binding</keyword>
<gene>
    <name evidence="3" type="ORF">GXN76_01815</name>
</gene>
<dbReference type="PANTHER" id="PTHR47545:SF1">
    <property type="entry name" value="MULTIFUNCTIONAL CCA PROTEIN"/>
    <property type="match status" value="1"/>
</dbReference>
<dbReference type="InterPro" id="IPR027417">
    <property type="entry name" value="P-loop_NTPase"/>
</dbReference>
<dbReference type="Pfam" id="PF01966">
    <property type="entry name" value="HD"/>
    <property type="match status" value="1"/>
</dbReference>
<dbReference type="EMBL" id="CP048104">
    <property type="protein sequence ID" value="QKG85848.1"/>
    <property type="molecule type" value="Genomic_DNA"/>
</dbReference>
<dbReference type="SUPFAM" id="SSF52540">
    <property type="entry name" value="P-loop containing nucleoside triphosphate hydrolases"/>
    <property type="match status" value="1"/>
</dbReference>
<accession>A0A7D3XTF8</accession>
<evidence type="ECO:0000259" key="2">
    <source>
        <dbReference type="Pfam" id="PF01966"/>
    </source>
</evidence>
<evidence type="ECO:0000256" key="1">
    <source>
        <dbReference type="ARBA" id="ARBA00022741"/>
    </source>
</evidence>
<dbReference type="PANTHER" id="PTHR47545">
    <property type="entry name" value="MULTIFUNCTIONAL CCA PROTEIN"/>
    <property type="match status" value="1"/>
</dbReference>
<reference evidence="3 4" key="1">
    <citation type="submission" date="2020-01" db="EMBL/GenBank/DDBJ databases">
        <authorList>
            <person name="Gulvik C.A."/>
            <person name="Batra D.G."/>
        </authorList>
    </citation>
    <scope>NUCLEOTIDE SEQUENCE [LARGE SCALE GENOMIC DNA]</scope>
    <source>
        <strain evidence="3 4">W9323</strain>
    </source>
</reference>
<feature type="domain" description="HD" evidence="2">
    <location>
        <begin position="18"/>
        <end position="109"/>
    </location>
</feature>
<dbReference type="InterPro" id="IPR050124">
    <property type="entry name" value="tRNA_CCA-adding_enzyme"/>
</dbReference>
<dbReference type="SUPFAM" id="SSF109604">
    <property type="entry name" value="HD-domain/PDEase-like"/>
    <property type="match status" value="1"/>
</dbReference>
<proteinExistence type="predicted"/>
<dbReference type="NCBIfam" id="TIGR00277">
    <property type="entry name" value="HDIG"/>
    <property type="match status" value="1"/>
</dbReference>
<dbReference type="GO" id="GO:0000166">
    <property type="term" value="F:nucleotide binding"/>
    <property type="evidence" value="ECO:0007669"/>
    <property type="project" value="UniProtKB-KW"/>
</dbReference>
<dbReference type="InterPro" id="IPR006674">
    <property type="entry name" value="HD_domain"/>
</dbReference>
<dbReference type="AlphaFoldDB" id="A0A7D3XTF8"/>
<organism evidence="3 4">
    <name type="scientific">Kroppenstedtia pulmonis</name>
    <dbReference type="NCBI Taxonomy" id="1380685"/>
    <lineage>
        <taxon>Bacteria</taxon>
        <taxon>Bacillati</taxon>
        <taxon>Bacillota</taxon>
        <taxon>Bacilli</taxon>
        <taxon>Bacillales</taxon>
        <taxon>Thermoactinomycetaceae</taxon>
        <taxon>Kroppenstedtia</taxon>
    </lineage>
</organism>
<dbReference type="KEGG" id="kpul:GXN76_01815"/>
<evidence type="ECO:0000313" key="3">
    <source>
        <dbReference type="EMBL" id="QKG85848.1"/>
    </source>
</evidence>
<protein>
    <submittedName>
        <fullName evidence="3">AAA family ATPase</fullName>
    </submittedName>
</protein>
<name>A0A7D3XTF8_9BACL</name>
<evidence type="ECO:0000313" key="4">
    <source>
        <dbReference type="Proteomes" id="UP000503088"/>
    </source>
</evidence>
<sequence length="346" mass="40442">MVGIPQDLEFHAEGNVCIHTKMVARCLTNLKEWREKSETERAILFAAALLHDAGKVVCTKKDSDGRISSRGHARIGASLSRRYLWGMKSVPSIHIREAIVSLVRFHGLPLWFWERDEPEREIFAASQAVPLEWVALLVEADVRGRICRDKKELLERVDWFREYCRELQCYHGPRKFPNVHTRFRYFQEIQRDPGYQAYEDHSFEVVLMSGLPGVGKDTWIRQHVQEWPVISLDQIRKEAGISPNDSQGQVIQEAKEQARKWMRQQRSFVWNATNITRHLRRPLIRLFASYGARIRIVYLDASPGTVISRNRRRKDPVPEEVIRKLVRKLEVPDSTEAHQVDWVDCE</sequence>
<dbReference type="Proteomes" id="UP000503088">
    <property type="component" value="Chromosome"/>
</dbReference>
<dbReference type="Gene3D" id="3.40.50.300">
    <property type="entry name" value="P-loop containing nucleotide triphosphate hydrolases"/>
    <property type="match status" value="1"/>
</dbReference>